<comment type="caution">
    <text evidence="9">The sequence shown here is derived from an EMBL/GenBank/DDBJ whole genome shotgun (WGS) entry which is preliminary data.</text>
</comment>
<dbReference type="Pfam" id="PF09429">
    <property type="entry name" value="Wbp11"/>
    <property type="match status" value="1"/>
</dbReference>
<evidence type="ECO:0000259" key="7">
    <source>
        <dbReference type="Pfam" id="PF04377"/>
    </source>
</evidence>
<feature type="compositionally biased region" description="Low complexity" evidence="5">
    <location>
        <begin position="309"/>
        <end position="322"/>
    </location>
</feature>
<dbReference type="InterPro" id="IPR007472">
    <property type="entry name" value="N-end_Aminoacyl_Trfase_C"/>
</dbReference>
<sequence>MGRRMKSTKSGKYINPTDQARKEARKRELKKNKKQRLIVRVAVLKGKDPYQIISDMERLDRMEYDFYNPPALNEKVLKDKRRKLKETWDRLLRLYIKEDKDKYMELKRMEGDYNAKRNELAKQYEAIKSAQEVNIEDIPLPSAISLPSESSTTTPSLEIEQLSSDNKPKEAEPNKNIIKDVQVAPNSSIILAGSTLIQPAPQILVRPTPPPPPPVQVQIPPQLMHTPGQVLRMSVATHNNPTIFNPSNYHQKKEKTKQLATIEARPQLRNLSADSTKFMPLALRVRRDEKQAPRKSMVKPARMYGMIHSLDTSSSSSSTTLSNNVKDKTNSKDDAYEQFMKEMGEYHFSEMNNNQRDADDTFGVIHYFGLSKDQCPCGYCKSNRNPETTYGLWAHYLPPKVYQGLIDRNWRRCGKYIYKPVNTALCCPMYTIRCDATDFKLTKSQKKAIKKFNNFIKYDIKPNNEKSKNPPESMDIESERLNMDSIHKQISAQTINRECIDRNIDERDEETMNKITDESGEGKKEKSIVFNNNRIKSEIKMTKKKYLRRQKLVEKIIKRENCSEERAKEILWEKSCRKQKTKTLEDYLSDIGNSTATLKHTFKTRIIRVKSTSDDTDRTDYEVFKKYQMKIHNETENEISYRSYSRFLIDSPLDYILMKQNFANDHDLPRFFGAYHQHYYIDDQLVAVGVIDILPGCISSVYLYYDPKYSFLNLGVYSALNEIAMVRKFNRILPDLIYYYMGYYIHQCPKMRYKAKYLPSDLLCSETYRWFSIESCLKKLEQNKYARFCDDDDPTVQDDDGNSIDDCDIRVLFKNMVLNYRDYKRLTKNNDHEQKEKIFEYVRLVGRQCSSSLLYYIDSN</sequence>
<feature type="domain" description="Wbp11/ELF5/Saf1 N-terminal" evidence="8">
    <location>
        <begin position="11"/>
        <end position="91"/>
    </location>
</feature>
<dbReference type="GO" id="GO:0005737">
    <property type="term" value="C:cytoplasm"/>
    <property type="evidence" value="ECO:0007669"/>
    <property type="project" value="TreeGrafter"/>
</dbReference>
<protein>
    <recommendedName>
        <fullName evidence="2">arginyltransferase</fullName>
        <ecNumber evidence="2">2.3.2.8</ecNumber>
    </recommendedName>
</protein>
<gene>
    <name evidence="9" type="primary">ATE1</name>
    <name evidence="9" type="ORF">DERF_006673</name>
</gene>
<evidence type="ECO:0000256" key="4">
    <source>
        <dbReference type="ARBA" id="ARBA00023315"/>
    </source>
</evidence>
<dbReference type="InterPro" id="IPR007471">
    <property type="entry name" value="N-end_Aminoacyl_Trfase_N"/>
</dbReference>
<comment type="similarity">
    <text evidence="1">Belongs to the R-transferase family.</text>
</comment>
<reference evidence="9" key="2">
    <citation type="journal article" date="2022" name="Res Sq">
        <title>Comparative Genomics Reveals Insights into the Divergent Evolution of Astigmatic Mites and Household Pest Adaptations.</title>
        <authorList>
            <person name="Xiong Q."/>
            <person name="Wan A.T.-Y."/>
            <person name="Liu X.-Y."/>
            <person name="Fung C.S.-H."/>
            <person name="Xiao X."/>
            <person name="Malainual N."/>
            <person name="Hou J."/>
            <person name="Wang L."/>
            <person name="Wang M."/>
            <person name="Yang K."/>
            <person name="Cui Y."/>
            <person name="Leung E."/>
            <person name="Nong W."/>
            <person name="Shin S.-K."/>
            <person name="Au S."/>
            <person name="Jeong K.Y."/>
            <person name="Chew F.T."/>
            <person name="Hui J."/>
            <person name="Leung T.F."/>
            <person name="Tungtrongchitr A."/>
            <person name="Zhong N."/>
            <person name="Liu Z."/>
            <person name="Tsui S."/>
        </authorList>
    </citation>
    <scope>NUCLEOTIDE SEQUENCE</scope>
    <source>
        <strain evidence="9">Derf</strain>
        <tissue evidence="9">Whole organism</tissue>
    </source>
</reference>
<evidence type="ECO:0000313" key="10">
    <source>
        <dbReference type="Proteomes" id="UP000790347"/>
    </source>
</evidence>
<keyword evidence="10" id="KW-1185">Reference proteome</keyword>
<evidence type="ECO:0000256" key="2">
    <source>
        <dbReference type="ARBA" id="ARBA00012025"/>
    </source>
</evidence>
<accession>A0A922HXK6</accession>
<evidence type="ECO:0000259" key="8">
    <source>
        <dbReference type="Pfam" id="PF09429"/>
    </source>
</evidence>
<evidence type="ECO:0000256" key="1">
    <source>
        <dbReference type="ARBA" id="ARBA00009991"/>
    </source>
</evidence>
<feature type="region of interest" description="Disordered" evidence="5">
    <location>
        <begin position="142"/>
        <end position="175"/>
    </location>
</feature>
<dbReference type="GO" id="GO:0006396">
    <property type="term" value="P:RNA processing"/>
    <property type="evidence" value="ECO:0007669"/>
    <property type="project" value="InterPro"/>
</dbReference>
<feature type="domain" description="N-end rule aminoacyl transferase C-terminal" evidence="7">
    <location>
        <begin position="620"/>
        <end position="764"/>
    </location>
</feature>
<feature type="region of interest" description="Disordered" evidence="5">
    <location>
        <begin position="309"/>
        <end position="329"/>
    </location>
</feature>
<dbReference type="EMBL" id="ASGP02000003">
    <property type="protein sequence ID" value="KAH9515898.1"/>
    <property type="molecule type" value="Genomic_DNA"/>
</dbReference>
<evidence type="ECO:0000256" key="3">
    <source>
        <dbReference type="ARBA" id="ARBA00022679"/>
    </source>
</evidence>
<dbReference type="InterPro" id="IPR030700">
    <property type="entry name" value="N-end_Aminoacyl_Trfase"/>
</dbReference>
<dbReference type="PANTHER" id="PTHR21367:SF1">
    <property type="entry name" value="ARGINYL-TRNA--PROTEIN TRANSFERASE 1"/>
    <property type="match status" value="1"/>
</dbReference>
<dbReference type="PANTHER" id="PTHR21367">
    <property type="entry name" value="ARGININE-TRNA-PROTEIN TRANSFERASE 1"/>
    <property type="match status" value="1"/>
</dbReference>
<keyword evidence="3 9" id="KW-0808">Transferase</keyword>
<dbReference type="SUPFAM" id="SSF55729">
    <property type="entry name" value="Acyl-CoA N-acyltransferases (Nat)"/>
    <property type="match status" value="1"/>
</dbReference>
<proteinExistence type="inferred from homology"/>
<dbReference type="InterPro" id="IPR019007">
    <property type="entry name" value="Wbp11/ELF5/Saf1_N"/>
</dbReference>
<dbReference type="Proteomes" id="UP000790347">
    <property type="component" value="Unassembled WGS sequence"/>
</dbReference>
<dbReference type="Pfam" id="PF04376">
    <property type="entry name" value="ATE_N"/>
    <property type="match status" value="1"/>
</dbReference>
<organism evidence="9 10">
    <name type="scientific">Dermatophagoides farinae</name>
    <name type="common">American house dust mite</name>
    <dbReference type="NCBI Taxonomy" id="6954"/>
    <lineage>
        <taxon>Eukaryota</taxon>
        <taxon>Metazoa</taxon>
        <taxon>Ecdysozoa</taxon>
        <taxon>Arthropoda</taxon>
        <taxon>Chelicerata</taxon>
        <taxon>Arachnida</taxon>
        <taxon>Acari</taxon>
        <taxon>Acariformes</taxon>
        <taxon>Sarcoptiformes</taxon>
        <taxon>Astigmata</taxon>
        <taxon>Psoroptidia</taxon>
        <taxon>Analgoidea</taxon>
        <taxon>Pyroglyphidae</taxon>
        <taxon>Dermatophagoidinae</taxon>
        <taxon>Dermatophagoides</taxon>
    </lineage>
</organism>
<dbReference type="Pfam" id="PF04377">
    <property type="entry name" value="ATE_C"/>
    <property type="match status" value="1"/>
</dbReference>
<feature type="region of interest" description="Disordered" evidence="5">
    <location>
        <begin position="1"/>
        <end position="32"/>
    </location>
</feature>
<evidence type="ECO:0000256" key="5">
    <source>
        <dbReference type="SAM" id="MobiDB-lite"/>
    </source>
</evidence>
<feature type="compositionally biased region" description="Low complexity" evidence="5">
    <location>
        <begin position="144"/>
        <end position="160"/>
    </location>
</feature>
<name>A0A922HXK6_DERFA</name>
<keyword evidence="4" id="KW-0012">Acyltransferase</keyword>
<reference evidence="9" key="1">
    <citation type="submission" date="2013-05" db="EMBL/GenBank/DDBJ databases">
        <authorList>
            <person name="Yim A.K.Y."/>
            <person name="Chan T.F."/>
            <person name="Ji K.M."/>
            <person name="Liu X.Y."/>
            <person name="Zhou J.W."/>
            <person name="Li R.Q."/>
            <person name="Yang K.Y."/>
            <person name="Li J."/>
            <person name="Li M."/>
            <person name="Law P.T.W."/>
            <person name="Wu Y.L."/>
            <person name="Cai Z.L."/>
            <person name="Qin H."/>
            <person name="Bao Y."/>
            <person name="Leung R.K.K."/>
            <person name="Ng P.K.S."/>
            <person name="Zou J."/>
            <person name="Zhong X.J."/>
            <person name="Ran P.X."/>
            <person name="Zhong N.S."/>
            <person name="Liu Z.G."/>
            <person name="Tsui S.K.W."/>
        </authorList>
    </citation>
    <scope>NUCLEOTIDE SEQUENCE</scope>
    <source>
        <strain evidence="9">Derf</strain>
        <tissue evidence="9">Whole organism</tissue>
    </source>
</reference>
<evidence type="ECO:0000259" key="6">
    <source>
        <dbReference type="Pfam" id="PF04376"/>
    </source>
</evidence>
<dbReference type="AlphaFoldDB" id="A0A922HXK6"/>
<feature type="domain" description="N-end aminoacyl transferase N-terminal" evidence="6">
    <location>
        <begin position="376"/>
        <end position="447"/>
    </location>
</feature>
<evidence type="ECO:0000313" key="9">
    <source>
        <dbReference type="EMBL" id="KAH9515898.1"/>
    </source>
</evidence>
<dbReference type="InterPro" id="IPR016181">
    <property type="entry name" value="Acyl_CoA_acyltransferase"/>
</dbReference>
<dbReference type="EC" id="2.3.2.8" evidence="2"/>
<dbReference type="GO" id="GO:0004057">
    <property type="term" value="F:arginyl-tRNA--protein transferase activity"/>
    <property type="evidence" value="ECO:0007669"/>
    <property type="project" value="UniProtKB-EC"/>
</dbReference>